<reference evidence="1 2" key="1">
    <citation type="submission" date="2016-08" db="EMBL/GenBank/DDBJ databases">
        <title>Whole genome sequence of Pseudomonas graminis strain UASWS1507, a potential biological control agent for agriculture.</title>
        <authorList>
            <person name="Crovadore J."/>
            <person name="Calmin G."/>
            <person name="Chablais R."/>
            <person name="Cochard B."/>
            <person name="Lefort F."/>
        </authorList>
    </citation>
    <scope>NUCLEOTIDE SEQUENCE [LARGE SCALE GENOMIC DNA]</scope>
    <source>
        <strain evidence="1 2">UASWS1507</strain>
    </source>
</reference>
<dbReference type="Gene3D" id="6.10.280.50">
    <property type="match status" value="1"/>
</dbReference>
<dbReference type="InterPro" id="IPR038444">
    <property type="entry name" value="DUF465_sf"/>
</dbReference>
<dbReference type="OrthoDB" id="7030268at2"/>
<dbReference type="Proteomes" id="UP000095143">
    <property type="component" value="Unassembled WGS sequence"/>
</dbReference>
<evidence type="ECO:0008006" key="3">
    <source>
        <dbReference type="Google" id="ProtNLM"/>
    </source>
</evidence>
<proteinExistence type="predicted"/>
<evidence type="ECO:0000313" key="1">
    <source>
        <dbReference type="EMBL" id="OCX19667.1"/>
    </source>
</evidence>
<dbReference type="InterPro" id="IPR007420">
    <property type="entry name" value="DUF465"/>
</dbReference>
<comment type="caution">
    <text evidence="1">The sequence shown here is derived from an EMBL/GenBank/DDBJ whole genome shotgun (WGS) entry which is preliminary data.</text>
</comment>
<accession>A0A1C2DY28</accession>
<name>A0A1C2DY28_9PSED</name>
<organism evidence="1 2">
    <name type="scientific">Pseudomonas graminis</name>
    <dbReference type="NCBI Taxonomy" id="158627"/>
    <lineage>
        <taxon>Bacteria</taxon>
        <taxon>Pseudomonadati</taxon>
        <taxon>Pseudomonadota</taxon>
        <taxon>Gammaproteobacteria</taxon>
        <taxon>Pseudomonadales</taxon>
        <taxon>Pseudomonadaceae</taxon>
        <taxon>Pseudomonas</taxon>
    </lineage>
</organism>
<dbReference type="RefSeq" id="WP_065989518.1">
    <property type="nucleotide sequence ID" value="NZ_MDEN01000063.1"/>
</dbReference>
<gene>
    <name evidence="1" type="ORF">BBI10_14870</name>
</gene>
<evidence type="ECO:0000313" key="2">
    <source>
        <dbReference type="Proteomes" id="UP000095143"/>
    </source>
</evidence>
<protein>
    <recommendedName>
        <fullName evidence="3">DUF465 domain-containing protein</fullName>
    </recommendedName>
</protein>
<sequence>MPVKHDLYADLSITKDELAKRKGTDAKLNALVEHYNELDIHIVSAEEAGDIPDDELKKLKEKRLQAKDTIASHLNTSG</sequence>
<dbReference type="EMBL" id="MDEN01000063">
    <property type="protein sequence ID" value="OCX19667.1"/>
    <property type="molecule type" value="Genomic_DNA"/>
</dbReference>
<dbReference type="Pfam" id="PF04325">
    <property type="entry name" value="DUF465"/>
    <property type="match status" value="1"/>
</dbReference>
<dbReference type="AlphaFoldDB" id="A0A1C2DY28"/>